<accession>A0A089MD07</accession>
<dbReference type="KEGG" id="pgm:PGRAT_23305"/>
<evidence type="ECO:0000313" key="3">
    <source>
        <dbReference type="Proteomes" id="UP000029500"/>
    </source>
</evidence>
<name>A0A089MD07_9BACL</name>
<proteinExistence type="predicted"/>
<evidence type="ECO:0000256" key="1">
    <source>
        <dbReference type="SAM" id="MobiDB-lite"/>
    </source>
</evidence>
<dbReference type="STRING" id="189425.PGRAT_23305"/>
<organism evidence="2 3">
    <name type="scientific">Paenibacillus graminis</name>
    <dbReference type="NCBI Taxonomy" id="189425"/>
    <lineage>
        <taxon>Bacteria</taxon>
        <taxon>Bacillati</taxon>
        <taxon>Bacillota</taxon>
        <taxon>Bacilli</taxon>
        <taxon>Bacillales</taxon>
        <taxon>Paenibacillaceae</taxon>
        <taxon>Paenibacillus</taxon>
    </lineage>
</organism>
<dbReference type="eggNOG" id="ENOG5032W09">
    <property type="taxonomic scope" value="Bacteria"/>
</dbReference>
<dbReference type="AlphaFoldDB" id="A0A089MD07"/>
<protein>
    <submittedName>
        <fullName evidence="2">Uncharacterized protein</fullName>
    </submittedName>
</protein>
<dbReference type="Proteomes" id="UP000029500">
    <property type="component" value="Chromosome"/>
</dbReference>
<evidence type="ECO:0000313" key="2">
    <source>
        <dbReference type="EMBL" id="AIQ70250.1"/>
    </source>
</evidence>
<sequence length="284" mass="31894">MPQPQTSIWGTILTCVEIGLNIYALQAERDQGIVLDADYAKKALSENAFQLGKERDGHVYFDDVKSIVPTYELAKQGAITHPELHAVAENPEQLVTEGHYFAPEYFGDFPPPHDDHGQAYPQQQTWDNGVFLVERPQGMQLAVHQTIAEHVLSDMALMHAAGHESYWFYPLNDCAIPIYELSASHPGVLAKVINEDSLLHTLCDDYPSYVGIHNLHTEEWGHIFDRPAPSSLFLQAQLDEAAGRNNEDIPLSPSSYSAQSQEFQTMQTHEPTDAFYEPSDGMEW</sequence>
<dbReference type="RefSeq" id="WP_025705841.1">
    <property type="nucleotide sequence ID" value="NZ_CP009287.1"/>
</dbReference>
<feature type="region of interest" description="Disordered" evidence="1">
    <location>
        <begin position="245"/>
        <end position="284"/>
    </location>
</feature>
<reference evidence="2 3" key="1">
    <citation type="submission" date="2014-08" db="EMBL/GenBank/DDBJ databases">
        <title>Comparative genomics of the Paenibacillus odorifer group.</title>
        <authorList>
            <person name="den Bakker H.C."/>
            <person name="Tsai Y.-C."/>
            <person name="Martin N."/>
            <person name="Korlach J."/>
            <person name="Wiedmann M."/>
        </authorList>
    </citation>
    <scope>NUCLEOTIDE SEQUENCE [LARGE SCALE GENOMIC DNA]</scope>
    <source>
        <strain evidence="2 3">DSM 15220</strain>
    </source>
</reference>
<gene>
    <name evidence="2" type="ORF">PGRAT_23305</name>
</gene>
<feature type="compositionally biased region" description="Polar residues" evidence="1">
    <location>
        <begin position="252"/>
        <end position="269"/>
    </location>
</feature>
<dbReference type="HOGENOM" id="CLU_1000062_0_0_9"/>
<dbReference type="OrthoDB" id="1797662at2"/>
<keyword evidence="3" id="KW-1185">Reference proteome</keyword>
<dbReference type="EMBL" id="CP009287">
    <property type="protein sequence ID" value="AIQ70250.1"/>
    <property type="molecule type" value="Genomic_DNA"/>
</dbReference>